<dbReference type="GO" id="GO:0016740">
    <property type="term" value="F:transferase activity"/>
    <property type="evidence" value="ECO:0007669"/>
    <property type="project" value="UniProtKB-KW"/>
</dbReference>
<evidence type="ECO:0000313" key="5">
    <source>
        <dbReference type="EMBL" id="ACR02366.1"/>
    </source>
</evidence>
<dbReference type="Pfam" id="PF01755">
    <property type="entry name" value="Glyco_transf_25"/>
    <property type="match status" value="1"/>
</dbReference>
<keyword evidence="5" id="KW-0808">Transferase</keyword>
<reference evidence="6" key="1">
    <citation type="submission" date="2009-05" db="EMBL/GenBank/DDBJ databases">
        <title>Complete sequence of chromosome of Thauera sp. MZ1T.</title>
        <authorList>
            <consortium name="US DOE Joint Genome Institute"/>
            <person name="Lucas S."/>
            <person name="Copeland A."/>
            <person name="Lapidus A."/>
            <person name="Glavina del Rio T."/>
            <person name="Dalin E."/>
            <person name="Tice H."/>
            <person name="Bruce D."/>
            <person name="Goodwin L."/>
            <person name="Pitluck S."/>
            <person name="Sims D."/>
            <person name="Brettin T."/>
            <person name="Detter J.C."/>
            <person name="Han C."/>
            <person name="Larimer F."/>
            <person name="Land M."/>
            <person name="Hauser L."/>
            <person name="Kyrpides N."/>
            <person name="Mikhailova N."/>
            <person name="Sayler G.S."/>
        </authorList>
    </citation>
    <scope>NUCLEOTIDE SEQUENCE [LARGE SCALE GENOMIC DNA]</scope>
    <source>
        <strain evidence="6">MZ1T</strain>
    </source>
</reference>
<dbReference type="Proteomes" id="UP000002186">
    <property type="component" value="Chromosome"/>
</dbReference>
<evidence type="ECO:0000256" key="3">
    <source>
        <dbReference type="ARBA" id="ARBA00022985"/>
    </source>
</evidence>
<sequence length="265" mass="29689">MSIGIFIINLPEAVERRQRVSGHLAALGLDATVIEAVRGSTLSVAERASVADDPRSVGRYGRVLTPGELGCAMSHVRAYEQLLCSGHQFGLILEDDAVLLPDVANLLVSAENCLWLQSPHPRLLLMTPIRAFLARGAVPFAAGYRRVKVRRAWEGYGYLVNRAAADAMRRINSPAWLSADDWVAYRRFGSIELCGLDPFCIGYLDTAPSQLEYDRRRVETASGRSKSLKARVEKWQRQIMDAVYYRPVFGLLHHRMPKGWPARRE</sequence>
<keyword evidence="3" id="KW-0448">Lipopolysaccharide biosynthesis</keyword>
<dbReference type="HOGENOM" id="CLU_071269_4_0_4"/>
<dbReference type="CDD" id="cd06532">
    <property type="entry name" value="Glyco_transf_25"/>
    <property type="match status" value="1"/>
</dbReference>
<dbReference type="OrthoDB" id="119742at2"/>
<proteinExistence type="predicted"/>
<evidence type="ECO:0000313" key="6">
    <source>
        <dbReference type="Proteomes" id="UP000002186"/>
    </source>
</evidence>
<organism evidence="5 6">
    <name type="scientific">Thauera aminoaromatica</name>
    <dbReference type="NCBI Taxonomy" id="164330"/>
    <lineage>
        <taxon>Bacteria</taxon>
        <taxon>Pseudomonadati</taxon>
        <taxon>Pseudomonadota</taxon>
        <taxon>Betaproteobacteria</taxon>
        <taxon>Rhodocyclales</taxon>
        <taxon>Zoogloeaceae</taxon>
        <taxon>Thauera</taxon>
    </lineage>
</organism>
<feature type="domain" description="Glycosyl transferase family 25" evidence="4">
    <location>
        <begin position="4"/>
        <end position="107"/>
    </location>
</feature>
<evidence type="ECO:0000256" key="1">
    <source>
        <dbReference type="ARBA" id="ARBA00005068"/>
    </source>
</evidence>
<dbReference type="GO" id="GO:0009103">
    <property type="term" value="P:lipopolysaccharide biosynthetic process"/>
    <property type="evidence" value="ECO:0007669"/>
    <property type="project" value="UniProtKB-KW"/>
</dbReference>
<evidence type="ECO:0000256" key="2">
    <source>
        <dbReference type="ARBA" id="ARBA00005222"/>
    </source>
</evidence>
<comment type="pathway">
    <text evidence="2">Glycan metabolism; lacto-N-neotetraose biosynthesis.</text>
</comment>
<dbReference type="UniPathway" id="UPA00820"/>
<dbReference type="EMBL" id="CP001281">
    <property type="protein sequence ID" value="ACR02366.1"/>
    <property type="molecule type" value="Genomic_DNA"/>
</dbReference>
<reference evidence="5 6" key="2">
    <citation type="journal article" date="2012" name="Stand. Genomic Sci.">
        <title>Complete genome sequence of Thauera aminoaromatica strain MZ1T.</title>
        <authorList>
            <person name="Jiang K."/>
            <person name="Sanseverino J."/>
            <person name="Chauhan A."/>
            <person name="Lucas S."/>
            <person name="Copeland A."/>
            <person name="Lapidus A."/>
            <person name="Del Rio T.G."/>
            <person name="Dalin E."/>
            <person name="Tice H."/>
            <person name="Bruce D."/>
            <person name="Goodwin L."/>
            <person name="Pitluck S."/>
            <person name="Sims D."/>
            <person name="Brettin T."/>
            <person name="Detter J.C."/>
            <person name="Han C."/>
            <person name="Chang Y.J."/>
            <person name="Larimer F."/>
            <person name="Land M."/>
            <person name="Hauser L."/>
            <person name="Kyrpides N.C."/>
            <person name="Mikhailova N."/>
            <person name="Moser S."/>
            <person name="Jegier P."/>
            <person name="Close D."/>
            <person name="Debruyn J.M."/>
            <person name="Wang Y."/>
            <person name="Layton A.C."/>
            <person name="Allen M.S."/>
            <person name="Sayler G.S."/>
        </authorList>
    </citation>
    <scope>NUCLEOTIDE SEQUENCE [LARGE SCALE GENOMIC DNA]</scope>
    <source>
        <strain evidence="5 6">MZ1T</strain>
    </source>
</reference>
<gene>
    <name evidence="5" type="ordered locus">Tmz1t_3775</name>
</gene>
<dbReference type="eggNOG" id="COG3306">
    <property type="taxonomic scope" value="Bacteria"/>
</dbReference>
<accession>C4KCH5</accession>
<dbReference type="CAZy" id="GT25">
    <property type="family name" value="Glycosyltransferase Family 25"/>
</dbReference>
<dbReference type="UniPathway" id="UPA00501"/>
<name>C4KCH5_THASP</name>
<dbReference type="AlphaFoldDB" id="C4KCH5"/>
<dbReference type="RefSeq" id="WP_012586128.1">
    <property type="nucleotide sequence ID" value="NC_011662.2"/>
</dbReference>
<evidence type="ECO:0000259" key="4">
    <source>
        <dbReference type="Pfam" id="PF01755"/>
    </source>
</evidence>
<dbReference type="KEGG" id="tmz:Tmz1t_3775"/>
<comment type="pathway">
    <text evidence="1">Bacterial outer membrane biogenesis; lipooligosaccharide biosynthesis.</text>
</comment>
<protein>
    <submittedName>
        <fullName evidence="5">Glycosyl transferase family 25</fullName>
    </submittedName>
</protein>
<dbReference type="InterPro" id="IPR002654">
    <property type="entry name" value="Glyco_trans_25"/>
</dbReference>
<keyword evidence="6" id="KW-1185">Reference proteome</keyword>